<dbReference type="eggNOG" id="KOG0893">
    <property type="taxonomic scope" value="Eukaryota"/>
</dbReference>
<evidence type="ECO:0000256" key="2">
    <source>
        <dbReference type="ARBA" id="ARBA00022980"/>
    </source>
</evidence>
<dbReference type="AlphaFoldDB" id="H0Y131"/>
<dbReference type="STRING" id="30611.ENSOGAP00000022074"/>
<dbReference type="GO" id="GO:0002181">
    <property type="term" value="P:cytoplasmic translation"/>
    <property type="evidence" value="ECO:0007669"/>
    <property type="project" value="TreeGrafter"/>
</dbReference>
<sequence length="128" mass="13961">MAPAEKGGRKRGRYAVNRAVTQEYKISIHKRARGVGFKKRAPGALKDIQKFAMKEMGAPDVCTDTAQQSCLGKSIGNVPHGLCEERLSRKGDEGDDSMTNKLYAVVPSVPVTTFNNLHMNGINVAKMI</sequence>
<dbReference type="Ensembl" id="ENSOGAT00000033457.1">
    <property type="protein sequence ID" value="ENSOGAP00000022074.1"/>
    <property type="gene ID" value="ENSOGAG00000025939.1"/>
</dbReference>
<dbReference type="HOGENOM" id="CLU_112570_1_1_1"/>
<protein>
    <submittedName>
        <fullName evidence="4">Uncharacterized protein</fullName>
    </submittedName>
</protein>
<dbReference type="EMBL" id="AAQR03107706">
    <property type="status" value="NOT_ANNOTATED_CDS"/>
    <property type="molecule type" value="Genomic_DNA"/>
</dbReference>
<dbReference type="EMBL" id="AAQR03107705">
    <property type="status" value="NOT_ANNOTATED_CDS"/>
    <property type="molecule type" value="Genomic_DNA"/>
</dbReference>
<dbReference type="InterPro" id="IPR000054">
    <property type="entry name" value="Ribosomal_eL31"/>
</dbReference>
<reference evidence="4" key="2">
    <citation type="submission" date="2025-08" db="UniProtKB">
        <authorList>
            <consortium name="Ensembl"/>
        </authorList>
    </citation>
    <scope>IDENTIFICATION</scope>
</reference>
<evidence type="ECO:0000256" key="3">
    <source>
        <dbReference type="ARBA" id="ARBA00023274"/>
    </source>
</evidence>
<evidence type="ECO:0000313" key="4">
    <source>
        <dbReference type="Ensembl" id="ENSOGAP00000022074.1"/>
    </source>
</evidence>
<reference evidence="5" key="1">
    <citation type="submission" date="2011-03" db="EMBL/GenBank/DDBJ databases">
        <title>Version 3 of the genome sequence of Otolemur garnettii (Bushbaby).</title>
        <authorList>
            <consortium name="The Broad Institute Genome Sequencing Platform"/>
            <person name="Di Palma F."/>
            <person name="Johnson J."/>
            <person name="Lander E.S."/>
            <person name="Lindblad-Toh K."/>
            <person name="Jaffe D.B."/>
            <person name="Gnerre S."/>
            <person name="MacCallum I."/>
            <person name="Przybylski D."/>
            <person name="Ribeiro F.J."/>
            <person name="Burton J.N."/>
            <person name="Walker B.J."/>
            <person name="Sharpe T."/>
            <person name="Hall G."/>
        </authorList>
    </citation>
    <scope>NUCLEOTIDE SEQUENCE [LARGE SCALE GENOMIC DNA]</scope>
</reference>
<dbReference type="InterPro" id="IPR023621">
    <property type="entry name" value="Ribosomal_eL31_dom_sf"/>
</dbReference>
<dbReference type="InParanoid" id="H0Y131"/>
<dbReference type="PANTHER" id="PTHR10956">
    <property type="entry name" value="60S RIBOSOMAL PROTEIN L31"/>
    <property type="match status" value="1"/>
</dbReference>
<evidence type="ECO:0000256" key="1">
    <source>
        <dbReference type="ARBA" id="ARBA00010808"/>
    </source>
</evidence>
<organism evidence="4 5">
    <name type="scientific">Otolemur garnettii</name>
    <name type="common">Small-eared galago</name>
    <name type="synonym">Garnett's greater bushbaby</name>
    <dbReference type="NCBI Taxonomy" id="30611"/>
    <lineage>
        <taxon>Eukaryota</taxon>
        <taxon>Metazoa</taxon>
        <taxon>Chordata</taxon>
        <taxon>Craniata</taxon>
        <taxon>Vertebrata</taxon>
        <taxon>Euteleostomi</taxon>
        <taxon>Mammalia</taxon>
        <taxon>Eutheria</taxon>
        <taxon>Euarchontoglires</taxon>
        <taxon>Primates</taxon>
        <taxon>Strepsirrhini</taxon>
        <taxon>Lorisiformes</taxon>
        <taxon>Galagidae</taxon>
        <taxon>Otolemur</taxon>
    </lineage>
</organism>
<keyword evidence="2" id="KW-0689">Ribosomal protein</keyword>
<accession>H0Y131</accession>
<keyword evidence="3" id="KW-0687">Ribonucleoprotein</keyword>
<dbReference type="SMART" id="SM01380">
    <property type="entry name" value="Ribosomal_L31e"/>
    <property type="match status" value="1"/>
</dbReference>
<reference evidence="4" key="3">
    <citation type="submission" date="2025-09" db="UniProtKB">
        <authorList>
            <consortium name="Ensembl"/>
        </authorList>
    </citation>
    <scope>IDENTIFICATION</scope>
</reference>
<dbReference type="PANTHER" id="PTHR10956:SF0">
    <property type="entry name" value="60S RIBOSOMAL PROTEIN L31"/>
    <property type="match status" value="1"/>
</dbReference>
<dbReference type="Pfam" id="PF01198">
    <property type="entry name" value="Ribosomal_L31e"/>
    <property type="match status" value="1"/>
</dbReference>
<dbReference type="GO" id="GO:0022625">
    <property type="term" value="C:cytosolic large ribosomal subunit"/>
    <property type="evidence" value="ECO:0007669"/>
    <property type="project" value="TreeGrafter"/>
</dbReference>
<dbReference type="GeneTree" id="ENSGT00950000183030"/>
<comment type="similarity">
    <text evidence="1">Belongs to the eukaryotic ribosomal protein eL31 family.</text>
</comment>
<dbReference type="GO" id="GO:0003735">
    <property type="term" value="F:structural constituent of ribosome"/>
    <property type="evidence" value="ECO:0007669"/>
    <property type="project" value="InterPro"/>
</dbReference>
<name>H0Y131_OTOGA</name>
<dbReference type="Gene3D" id="3.10.440.10">
    <property type="match status" value="1"/>
</dbReference>
<dbReference type="SUPFAM" id="SSF54575">
    <property type="entry name" value="Ribosomal protein L31e"/>
    <property type="match status" value="1"/>
</dbReference>
<keyword evidence="5" id="KW-1185">Reference proteome</keyword>
<proteinExistence type="inferred from homology"/>
<dbReference type="Proteomes" id="UP000005225">
    <property type="component" value="Unassembled WGS sequence"/>
</dbReference>
<evidence type="ECO:0000313" key="5">
    <source>
        <dbReference type="Proteomes" id="UP000005225"/>
    </source>
</evidence>